<reference evidence="1 2" key="1">
    <citation type="submission" date="2022-12" db="EMBL/GenBank/DDBJ databases">
        <title>Chromosome-scale assembly of the Ensete ventricosum genome.</title>
        <authorList>
            <person name="Dussert Y."/>
            <person name="Stocks J."/>
            <person name="Wendawek A."/>
            <person name="Woldeyes F."/>
            <person name="Nichols R.A."/>
            <person name="Borrell J.S."/>
        </authorList>
    </citation>
    <scope>NUCLEOTIDE SEQUENCE [LARGE SCALE GENOMIC DNA]</scope>
    <source>
        <strain evidence="2">cv. Maze</strain>
        <tissue evidence="1">Seeds</tissue>
    </source>
</reference>
<comment type="caution">
    <text evidence="1">The sequence shown here is derived from an EMBL/GenBank/DDBJ whole genome shotgun (WGS) entry which is preliminary data.</text>
</comment>
<proteinExistence type="predicted"/>
<dbReference type="InterPro" id="IPR023214">
    <property type="entry name" value="HAD_sf"/>
</dbReference>
<protein>
    <recommendedName>
        <fullName evidence="3">FCP1 homology domain-containing protein</fullName>
    </recommendedName>
</protein>
<dbReference type="Proteomes" id="UP001222027">
    <property type="component" value="Unassembled WGS sequence"/>
</dbReference>
<dbReference type="Gene3D" id="3.40.50.1000">
    <property type="entry name" value="HAD superfamily/HAD-like"/>
    <property type="match status" value="1"/>
</dbReference>
<organism evidence="1 2">
    <name type="scientific">Ensete ventricosum</name>
    <name type="common">Abyssinian banana</name>
    <name type="synonym">Musa ensete</name>
    <dbReference type="NCBI Taxonomy" id="4639"/>
    <lineage>
        <taxon>Eukaryota</taxon>
        <taxon>Viridiplantae</taxon>
        <taxon>Streptophyta</taxon>
        <taxon>Embryophyta</taxon>
        <taxon>Tracheophyta</taxon>
        <taxon>Spermatophyta</taxon>
        <taxon>Magnoliopsida</taxon>
        <taxon>Liliopsida</taxon>
        <taxon>Zingiberales</taxon>
        <taxon>Musaceae</taxon>
        <taxon>Ensete</taxon>
    </lineage>
</organism>
<dbReference type="AlphaFoldDB" id="A0AAV8S3T4"/>
<evidence type="ECO:0000313" key="2">
    <source>
        <dbReference type="Proteomes" id="UP001222027"/>
    </source>
</evidence>
<evidence type="ECO:0000313" key="1">
    <source>
        <dbReference type="EMBL" id="KAJ8514031.1"/>
    </source>
</evidence>
<dbReference type="EMBL" id="JAQQAF010000001">
    <property type="protein sequence ID" value="KAJ8514031.1"/>
    <property type="molecule type" value="Genomic_DNA"/>
</dbReference>
<sequence>MHKPLILKELKKLWNKEDHNLPWEKGEYSPSNTLLVDDSPYKAICNPVRPGGNLRVYLEGLAVCHDVQLYVQDHPFDQKAIADKFFSYWMLNKCLHGFRNGPSSTVKALLELDHSLIAEDHPMLH</sequence>
<name>A0AAV8S3T4_ENSVE</name>
<accession>A0AAV8S3T4</accession>
<evidence type="ECO:0008006" key="3">
    <source>
        <dbReference type="Google" id="ProtNLM"/>
    </source>
</evidence>
<keyword evidence="2" id="KW-1185">Reference proteome</keyword>
<gene>
    <name evidence="1" type="ORF">OPV22_004465</name>
</gene>